<protein>
    <submittedName>
        <fullName evidence="2">Uncharacterized protein</fullName>
    </submittedName>
</protein>
<keyword evidence="3" id="KW-1185">Reference proteome</keyword>
<evidence type="ECO:0000256" key="1">
    <source>
        <dbReference type="SAM" id="MobiDB-lite"/>
    </source>
</evidence>
<feature type="compositionally biased region" description="Basic and acidic residues" evidence="1">
    <location>
        <begin position="1"/>
        <end position="18"/>
    </location>
</feature>
<sequence length="252" mass="27958">MAPELRSREGRARGDEAQGGRAQGGARTSSLSNATAGRAVPPQSIVIPQSLMEDPPFTNISVIRPYLESATIPALHAEAAASAIIRFIDYRRDVEPPPEEGVMTDANTLRDDLLAARSRSYTSIMDAIQRMSDRIDQGFDEVNAAIAESKAHTTREVERLRLEVRNQRREDLARKHNRASTQMKLLWQPVPSHLNGNPTPDGINQHISRVFEINKMEPDDVNKWLAHYGLVEVDDADENKEVLSDFLGGASI</sequence>
<evidence type="ECO:0000313" key="3">
    <source>
        <dbReference type="Proteomes" id="UP000092666"/>
    </source>
</evidence>
<proteinExistence type="predicted"/>
<name>A0A1B9GLG7_9TREE</name>
<reference evidence="2 3" key="1">
    <citation type="submission" date="2013-07" db="EMBL/GenBank/DDBJ databases">
        <title>The Genome Sequence of Cryptococcus heveanensis BCC8398.</title>
        <authorList>
            <consortium name="The Broad Institute Genome Sequencing Platform"/>
            <person name="Cuomo C."/>
            <person name="Litvintseva A."/>
            <person name="Chen Y."/>
            <person name="Heitman J."/>
            <person name="Sun S."/>
            <person name="Springer D."/>
            <person name="Dromer F."/>
            <person name="Young S.K."/>
            <person name="Zeng Q."/>
            <person name="Gargeya S."/>
            <person name="Fitzgerald M."/>
            <person name="Abouelleil A."/>
            <person name="Alvarado L."/>
            <person name="Berlin A.M."/>
            <person name="Chapman S.B."/>
            <person name="Dewar J."/>
            <person name="Goldberg J."/>
            <person name="Griggs A."/>
            <person name="Gujja S."/>
            <person name="Hansen M."/>
            <person name="Howarth C."/>
            <person name="Imamovic A."/>
            <person name="Larimer J."/>
            <person name="McCowan C."/>
            <person name="Murphy C."/>
            <person name="Pearson M."/>
            <person name="Priest M."/>
            <person name="Roberts A."/>
            <person name="Saif S."/>
            <person name="Shea T."/>
            <person name="Sykes S."/>
            <person name="Wortman J."/>
            <person name="Nusbaum C."/>
            <person name="Birren B."/>
        </authorList>
    </citation>
    <scope>NUCLEOTIDE SEQUENCE [LARGE SCALE GENOMIC DNA]</scope>
    <source>
        <strain evidence="2 3">BCC8398</strain>
    </source>
</reference>
<organism evidence="2 3">
    <name type="scientific">Kwoniella heveanensis BCC8398</name>
    <dbReference type="NCBI Taxonomy" id="1296120"/>
    <lineage>
        <taxon>Eukaryota</taxon>
        <taxon>Fungi</taxon>
        <taxon>Dikarya</taxon>
        <taxon>Basidiomycota</taxon>
        <taxon>Agaricomycotina</taxon>
        <taxon>Tremellomycetes</taxon>
        <taxon>Tremellales</taxon>
        <taxon>Cryptococcaceae</taxon>
        <taxon>Kwoniella</taxon>
    </lineage>
</organism>
<dbReference type="Proteomes" id="UP000092666">
    <property type="component" value="Unassembled WGS sequence"/>
</dbReference>
<dbReference type="EMBL" id="KI669512">
    <property type="protein sequence ID" value="OCF31902.1"/>
    <property type="molecule type" value="Genomic_DNA"/>
</dbReference>
<gene>
    <name evidence="2" type="ORF">I316_06503</name>
</gene>
<dbReference type="AlphaFoldDB" id="A0A1B9GLG7"/>
<evidence type="ECO:0000313" key="2">
    <source>
        <dbReference type="EMBL" id="OCF31902.1"/>
    </source>
</evidence>
<accession>A0A1B9GLG7</accession>
<reference evidence="3" key="2">
    <citation type="submission" date="2013-12" db="EMBL/GenBank/DDBJ databases">
        <title>Evolution of pathogenesis and genome organization in the Tremellales.</title>
        <authorList>
            <person name="Cuomo C."/>
            <person name="Litvintseva A."/>
            <person name="Heitman J."/>
            <person name="Chen Y."/>
            <person name="Sun S."/>
            <person name="Springer D."/>
            <person name="Dromer F."/>
            <person name="Young S."/>
            <person name="Zeng Q."/>
            <person name="Chapman S."/>
            <person name="Gujja S."/>
            <person name="Saif S."/>
            <person name="Birren B."/>
        </authorList>
    </citation>
    <scope>NUCLEOTIDE SEQUENCE [LARGE SCALE GENOMIC DNA]</scope>
    <source>
        <strain evidence="3">BCC8398</strain>
    </source>
</reference>
<feature type="region of interest" description="Disordered" evidence="1">
    <location>
        <begin position="1"/>
        <end position="40"/>
    </location>
</feature>